<evidence type="ECO:0000256" key="1">
    <source>
        <dbReference type="ARBA" id="ARBA00022729"/>
    </source>
</evidence>
<keyword evidence="4" id="KW-1185">Reference proteome</keyword>
<feature type="domain" description="Organic solvent tolerance-like N-terminal" evidence="2">
    <location>
        <begin position="61"/>
        <end position="142"/>
    </location>
</feature>
<proteinExistence type="predicted"/>
<gene>
    <name evidence="3" type="ORF">FLL45_15510</name>
</gene>
<dbReference type="Gene3D" id="2.60.450.10">
    <property type="entry name" value="Lipopolysaccharide (LPS) transport protein A like domain"/>
    <property type="match status" value="1"/>
</dbReference>
<dbReference type="GO" id="GO:0030288">
    <property type="term" value="C:outer membrane-bounded periplasmic space"/>
    <property type="evidence" value="ECO:0007669"/>
    <property type="project" value="TreeGrafter"/>
</dbReference>
<organism evidence="3 4">
    <name type="scientific">Aliikangiella marina</name>
    <dbReference type="NCBI Taxonomy" id="1712262"/>
    <lineage>
        <taxon>Bacteria</taxon>
        <taxon>Pseudomonadati</taxon>
        <taxon>Pseudomonadota</taxon>
        <taxon>Gammaproteobacteria</taxon>
        <taxon>Oceanospirillales</taxon>
        <taxon>Pleioneaceae</taxon>
        <taxon>Aliikangiella</taxon>
    </lineage>
</organism>
<dbReference type="PANTHER" id="PTHR36504">
    <property type="entry name" value="LIPOPOLYSACCHARIDE EXPORT SYSTEM PROTEIN LPTA"/>
    <property type="match status" value="1"/>
</dbReference>
<dbReference type="AlphaFoldDB" id="A0A545T6L9"/>
<evidence type="ECO:0000313" key="3">
    <source>
        <dbReference type="EMBL" id="TQV72871.1"/>
    </source>
</evidence>
<dbReference type="Proteomes" id="UP000317839">
    <property type="component" value="Unassembled WGS sequence"/>
</dbReference>
<evidence type="ECO:0000259" key="2">
    <source>
        <dbReference type="Pfam" id="PF03968"/>
    </source>
</evidence>
<dbReference type="PANTHER" id="PTHR36504:SF1">
    <property type="entry name" value="LIPOPOLYSACCHARIDE EXPORT SYSTEM PROTEIN LPTA"/>
    <property type="match status" value="1"/>
</dbReference>
<comment type="caution">
    <text evidence="3">The sequence shown here is derived from an EMBL/GenBank/DDBJ whole genome shotgun (WGS) entry which is preliminary data.</text>
</comment>
<reference evidence="3 4" key="1">
    <citation type="submission" date="2019-06" db="EMBL/GenBank/DDBJ databases">
        <title>Draft genome of Aliikangiella marina GYP-15.</title>
        <authorList>
            <person name="Wang G."/>
        </authorList>
    </citation>
    <scope>NUCLEOTIDE SEQUENCE [LARGE SCALE GENOMIC DNA]</scope>
    <source>
        <strain evidence="3 4">GYP-15</strain>
    </source>
</reference>
<feature type="domain" description="Organic solvent tolerance-like N-terminal" evidence="2">
    <location>
        <begin position="154"/>
        <end position="239"/>
    </location>
</feature>
<dbReference type="GO" id="GO:0017089">
    <property type="term" value="F:glycolipid transfer activity"/>
    <property type="evidence" value="ECO:0007669"/>
    <property type="project" value="TreeGrafter"/>
</dbReference>
<dbReference type="Pfam" id="PF03968">
    <property type="entry name" value="LptD_N"/>
    <property type="match status" value="2"/>
</dbReference>
<dbReference type="EMBL" id="VIKR01000004">
    <property type="protein sequence ID" value="TQV72871.1"/>
    <property type="molecule type" value="Genomic_DNA"/>
</dbReference>
<dbReference type="InterPro" id="IPR005653">
    <property type="entry name" value="OstA-like_N"/>
</dbReference>
<name>A0A545T6L9_9GAMM</name>
<dbReference type="InterPro" id="IPR052037">
    <property type="entry name" value="LPS_export_LptA"/>
</dbReference>
<dbReference type="GO" id="GO:0009279">
    <property type="term" value="C:cell outer membrane"/>
    <property type="evidence" value="ECO:0007669"/>
    <property type="project" value="TreeGrafter"/>
</dbReference>
<protein>
    <recommendedName>
        <fullName evidence="2">Organic solvent tolerance-like N-terminal domain-containing protein</fullName>
    </recommendedName>
</protein>
<dbReference type="GO" id="GO:0015920">
    <property type="term" value="P:lipopolysaccharide transport"/>
    <property type="evidence" value="ECO:0007669"/>
    <property type="project" value="TreeGrafter"/>
</dbReference>
<sequence length="261" mass="29535">MRILEPSPKGWMLVLKKNKLNCRGLLKQWKPLMNSNLKCNSLLGLMMLLVTLPAHSQETRKITGDSSSWDIANNQMKYFGNAVLTFQNLTLKGDQLIAMRDPQSKRETIIVNGQPASFEDTNQAQQLSTNLQALNIEYQSETILASQNVHIKQVNERQETIDIKGDKLSWKQSTDFSLSVSGSPLEVAIMQADKSSISAKANQLIYNKQSELFELIGDVIVNSERETLRAEKVIYNMKTRILQVPKSDKRQVEIIQSKANK</sequence>
<keyword evidence="1" id="KW-0732">Signal</keyword>
<evidence type="ECO:0000313" key="4">
    <source>
        <dbReference type="Proteomes" id="UP000317839"/>
    </source>
</evidence>
<dbReference type="OrthoDB" id="9795964at2"/>
<accession>A0A545T6L9</accession>